<keyword evidence="1" id="KW-0235">DNA replication</keyword>
<organism evidence="3">
    <name type="scientific">uncultured prokaryote</name>
    <dbReference type="NCBI Taxonomy" id="198431"/>
    <lineage>
        <taxon>unclassified sequences</taxon>
        <taxon>environmental samples</taxon>
    </lineage>
</organism>
<feature type="region of interest" description="Disordered" evidence="2">
    <location>
        <begin position="410"/>
        <end position="484"/>
    </location>
</feature>
<dbReference type="GO" id="GO:0006260">
    <property type="term" value="P:DNA replication"/>
    <property type="evidence" value="ECO:0007669"/>
    <property type="project" value="UniProtKB-KW"/>
</dbReference>
<evidence type="ECO:0008006" key="4">
    <source>
        <dbReference type="Google" id="ProtNLM"/>
    </source>
</evidence>
<dbReference type="AlphaFoldDB" id="A0A0H5QKY5"/>
<keyword evidence="3" id="KW-0614">Plasmid</keyword>
<dbReference type="GO" id="GO:0003677">
    <property type="term" value="F:DNA binding"/>
    <property type="evidence" value="ECO:0007669"/>
    <property type="project" value="InterPro"/>
</dbReference>
<geneLocation type="plasmid" evidence="3">
    <name>pRGFK1091</name>
</geneLocation>
<dbReference type="InterPro" id="IPR000989">
    <property type="entry name" value="Rep"/>
</dbReference>
<reference evidence="3" key="1">
    <citation type="submission" date="2015-06" db="EMBL/GenBank/DDBJ databases">
        <authorList>
            <person name="Joergensen T."/>
        </authorList>
    </citation>
    <scope>NUCLEOTIDE SEQUENCE</scope>
    <source>
        <plasmid evidence="3">pRGFK1091</plasmid>
    </source>
</reference>
<feature type="region of interest" description="Disordered" evidence="2">
    <location>
        <begin position="1"/>
        <end position="34"/>
    </location>
</feature>
<reference evidence="3" key="2">
    <citation type="submission" date="2015-07" db="EMBL/GenBank/DDBJ databases">
        <title>Plasmids, circular viruses and viroids from rat gut.</title>
        <authorList>
            <person name="Jorgensen T.J."/>
            <person name="Hansen M.A."/>
            <person name="Xu Z."/>
            <person name="Tabak M.A."/>
            <person name="Sorensen S.J."/>
            <person name="Hansen L.H."/>
        </authorList>
    </citation>
    <scope>NUCLEOTIDE SEQUENCE</scope>
    <source>
        <plasmid evidence="3">pRGFK1091</plasmid>
    </source>
</reference>
<name>A0A0H5QKY5_9ZZZZ</name>
<protein>
    <recommendedName>
        <fullName evidence="4">Replication protein</fullName>
    </recommendedName>
</protein>
<accession>A0A0H5QKY5</accession>
<dbReference type="Pfam" id="PF01446">
    <property type="entry name" value="Rep_1"/>
    <property type="match status" value="1"/>
</dbReference>
<sequence length="484" mass="51054">MRFDDTNARDWSAVDARPGHGHRNAGRVSVGARSAGPAREVGSSVANHAAARRVAWDALGWLHPRSALPSVQCCRRSTVKGEGVRLVIDSGTGRGAYSGLKTCGSVWACPVCSRAIWARRADQLTEVLTATKQAGGSALLVTLTMRHDRSQPLHLLWSALSAAWRSVKQSGAVRRTLDGLGGTITTVRRVEATHGDNGWHLHIHAIVLLNEQIDESQSAAIAAAYLGPWQRTLKVHGCAPSATHGVDVKLLDLAAPARAVAGYITARSTPEALAGELTDAMGGKRARQGNRTPWEILQAAMGGDNRSRALWHEWELASKGKRALDGLSRAMRALALGDEGTDEDAAATEGDTPDAITICALSDGTWRHISQIPLAAAALLEVAELHYAESGPERARSAVYAQIHEWRARRHLAPPGPPPGRAPHGPARAQRSTAGAGPAGAQTAAAAESEPARSAALAENGADRHPGPPTLSPPARTQSDRNDG</sequence>
<proteinExistence type="predicted"/>
<evidence type="ECO:0000313" key="3">
    <source>
        <dbReference type="EMBL" id="CRY96442.1"/>
    </source>
</evidence>
<feature type="compositionally biased region" description="Low complexity" evidence="2">
    <location>
        <begin position="422"/>
        <end position="459"/>
    </location>
</feature>
<evidence type="ECO:0000256" key="2">
    <source>
        <dbReference type="SAM" id="MobiDB-lite"/>
    </source>
</evidence>
<dbReference type="EMBL" id="LN853672">
    <property type="protein sequence ID" value="CRY96442.1"/>
    <property type="molecule type" value="Genomic_DNA"/>
</dbReference>
<evidence type="ECO:0000256" key="1">
    <source>
        <dbReference type="ARBA" id="ARBA00022705"/>
    </source>
</evidence>